<proteinExistence type="predicted"/>
<gene>
    <name evidence="2" type="ORF">Rumeso_02079</name>
</gene>
<reference evidence="2 3" key="1">
    <citation type="submission" date="2013-02" db="EMBL/GenBank/DDBJ databases">
        <authorList>
            <person name="Fiebig A."/>
            <person name="Goeker M."/>
            <person name="Klenk H.-P.P."/>
        </authorList>
    </citation>
    <scope>NUCLEOTIDE SEQUENCE [LARGE SCALE GENOMIC DNA]</scope>
    <source>
        <strain evidence="2 3">DSM 19309</strain>
    </source>
</reference>
<dbReference type="HOGENOM" id="CLU_1585286_0_0_5"/>
<keyword evidence="3" id="KW-1185">Reference proteome</keyword>
<organism evidence="2 3">
    <name type="scientific">Rubellimicrobium mesophilum DSM 19309</name>
    <dbReference type="NCBI Taxonomy" id="442562"/>
    <lineage>
        <taxon>Bacteria</taxon>
        <taxon>Pseudomonadati</taxon>
        <taxon>Pseudomonadota</taxon>
        <taxon>Alphaproteobacteria</taxon>
        <taxon>Rhodobacterales</taxon>
        <taxon>Roseobacteraceae</taxon>
        <taxon>Rubellimicrobium</taxon>
    </lineage>
</organism>
<dbReference type="Proteomes" id="UP000019666">
    <property type="component" value="Unassembled WGS sequence"/>
</dbReference>
<accession>A0A017HPK9</accession>
<keyword evidence="1" id="KW-0732">Signal</keyword>
<evidence type="ECO:0000256" key="1">
    <source>
        <dbReference type="SAM" id="SignalP"/>
    </source>
</evidence>
<dbReference type="AlphaFoldDB" id="A0A017HPK9"/>
<evidence type="ECO:0000313" key="2">
    <source>
        <dbReference type="EMBL" id="EYD76321.1"/>
    </source>
</evidence>
<dbReference type="EMBL" id="AOSK01000050">
    <property type="protein sequence ID" value="EYD76321.1"/>
    <property type="molecule type" value="Genomic_DNA"/>
</dbReference>
<name>A0A017HPK9_9RHOB</name>
<dbReference type="RefSeq" id="WP_037281505.1">
    <property type="nucleotide sequence ID" value="NZ_KK088590.1"/>
</dbReference>
<comment type="caution">
    <text evidence="2">The sequence shown here is derived from an EMBL/GenBank/DDBJ whole genome shotgun (WGS) entry which is preliminary data.</text>
</comment>
<feature type="chain" id="PRO_5001493335" evidence="1">
    <location>
        <begin position="28"/>
        <end position="168"/>
    </location>
</feature>
<sequence>MTSRLQGWTAIGVAVAWALAASAPARADVVVGAAVWTCEHEGSDQATARLDLTKLSSVDVDEQGVRLSAADEPFDCSFPWGQLQIDVTGYNSPRDNMSCGAAEAWGLRVTANGQVLQDIPADSARACHLESYNPFEGWVEADAEGVVVCQAQRDGSPHDCVTTGADEF</sequence>
<feature type="signal peptide" evidence="1">
    <location>
        <begin position="1"/>
        <end position="27"/>
    </location>
</feature>
<protein>
    <submittedName>
        <fullName evidence="2">Uncharacterized protein</fullName>
    </submittedName>
</protein>
<evidence type="ECO:0000313" key="3">
    <source>
        <dbReference type="Proteomes" id="UP000019666"/>
    </source>
</evidence>